<reference evidence="1 2" key="1">
    <citation type="submission" date="2019-03" db="EMBL/GenBank/DDBJ databases">
        <authorList>
            <consortium name="Pathogen Informatics"/>
        </authorList>
    </citation>
    <scope>NUCLEOTIDE SEQUENCE [LARGE SCALE GENOMIC DNA]</scope>
    <source>
        <strain evidence="1 2">NCTC12282</strain>
    </source>
</reference>
<dbReference type="EMBL" id="CAADJA010000002">
    <property type="protein sequence ID" value="VFS45518.1"/>
    <property type="molecule type" value="Genomic_DNA"/>
</dbReference>
<proteinExistence type="predicted"/>
<accession>A0A484ZB33</accession>
<dbReference type="AlphaFoldDB" id="A0A484ZB33"/>
<protein>
    <recommendedName>
        <fullName evidence="3">AraC family transcriptional regulator</fullName>
    </recommendedName>
</protein>
<evidence type="ECO:0000313" key="1">
    <source>
        <dbReference type="EMBL" id="VFS45518.1"/>
    </source>
</evidence>
<dbReference type="Proteomes" id="UP000373449">
    <property type="component" value="Unassembled WGS sequence"/>
</dbReference>
<evidence type="ECO:0008006" key="3">
    <source>
        <dbReference type="Google" id="ProtNLM"/>
    </source>
</evidence>
<name>A0A484ZB33_9GAMM</name>
<sequence>MATEQRLASSESHPDSILFFRCEDVNADTEFQPHSHDWGRLFVLSQAYLRLTLAASVFWHRLDLPFGFRQVWTTPAITANPPDFGQLI</sequence>
<organism evidence="1 2">
    <name type="scientific">Budvicia aquatica</name>
    <dbReference type="NCBI Taxonomy" id="82979"/>
    <lineage>
        <taxon>Bacteria</taxon>
        <taxon>Pseudomonadati</taxon>
        <taxon>Pseudomonadota</taxon>
        <taxon>Gammaproteobacteria</taxon>
        <taxon>Enterobacterales</taxon>
        <taxon>Budviciaceae</taxon>
        <taxon>Budvicia</taxon>
    </lineage>
</organism>
<evidence type="ECO:0000313" key="2">
    <source>
        <dbReference type="Proteomes" id="UP000373449"/>
    </source>
</evidence>
<gene>
    <name evidence="1" type="ORF">NCTC12282_00395</name>
</gene>